<dbReference type="InterPro" id="IPR002889">
    <property type="entry name" value="WSC_carb-bd"/>
</dbReference>
<comment type="caution">
    <text evidence="4">The sequence shown here is derived from an EMBL/GenBank/DDBJ whole genome shotgun (WGS) entry which is preliminary data.</text>
</comment>
<dbReference type="GO" id="GO:0009251">
    <property type="term" value="P:glucan catabolic process"/>
    <property type="evidence" value="ECO:0007669"/>
    <property type="project" value="TreeGrafter"/>
</dbReference>
<keyword evidence="5" id="KW-1185">Reference proteome</keyword>
<evidence type="ECO:0000259" key="3">
    <source>
        <dbReference type="PROSITE" id="PS51762"/>
    </source>
</evidence>
<name>A0A9P5GZ49_9HYPO</name>
<protein>
    <recommendedName>
        <fullName evidence="6">Glycoside hydrolase family 16 protein</fullName>
    </recommendedName>
</protein>
<evidence type="ECO:0000313" key="5">
    <source>
        <dbReference type="Proteomes" id="UP000722485"/>
    </source>
</evidence>
<dbReference type="Pfam" id="PF01822">
    <property type="entry name" value="WSC"/>
    <property type="match status" value="1"/>
</dbReference>
<dbReference type="GO" id="GO:0004553">
    <property type="term" value="F:hydrolase activity, hydrolyzing O-glycosyl compounds"/>
    <property type="evidence" value="ECO:0007669"/>
    <property type="project" value="InterPro"/>
</dbReference>
<dbReference type="CDD" id="cd02181">
    <property type="entry name" value="GH16_fungal_Lam16A_glucanase"/>
    <property type="match status" value="1"/>
</dbReference>
<dbReference type="PROSITE" id="PS51212">
    <property type="entry name" value="WSC"/>
    <property type="match status" value="1"/>
</dbReference>
<dbReference type="InterPro" id="IPR013320">
    <property type="entry name" value="ConA-like_dom_sf"/>
</dbReference>
<dbReference type="PANTHER" id="PTHR10963">
    <property type="entry name" value="GLYCOSYL HYDROLASE-RELATED"/>
    <property type="match status" value="1"/>
</dbReference>
<dbReference type="Pfam" id="PF26113">
    <property type="entry name" value="GH16_XgeA"/>
    <property type="match status" value="1"/>
</dbReference>
<organism evidence="4 5">
    <name type="scientific">Cylindrodendrum hubeiense</name>
    <dbReference type="NCBI Taxonomy" id="595255"/>
    <lineage>
        <taxon>Eukaryota</taxon>
        <taxon>Fungi</taxon>
        <taxon>Dikarya</taxon>
        <taxon>Ascomycota</taxon>
        <taxon>Pezizomycotina</taxon>
        <taxon>Sordariomycetes</taxon>
        <taxon>Hypocreomycetidae</taxon>
        <taxon>Hypocreales</taxon>
        <taxon>Nectriaceae</taxon>
        <taxon>Cylindrodendrum</taxon>
    </lineage>
</organism>
<feature type="compositionally biased region" description="Polar residues" evidence="1">
    <location>
        <begin position="304"/>
        <end position="317"/>
    </location>
</feature>
<gene>
    <name evidence="4" type="ORF">G7Z17_g10641</name>
</gene>
<reference evidence="4" key="1">
    <citation type="submission" date="2020-03" db="EMBL/GenBank/DDBJ databases">
        <title>Draft Genome Sequence of Cylindrodendrum hubeiense.</title>
        <authorList>
            <person name="Buettner E."/>
            <person name="Kellner H."/>
        </authorList>
    </citation>
    <scope>NUCLEOTIDE SEQUENCE</scope>
    <source>
        <strain evidence="4">IHI 201604</strain>
    </source>
</reference>
<dbReference type="PANTHER" id="PTHR10963:SF24">
    <property type="entry name" value="GLYCOSIDASE C21B10.07-RELATED"/>
    <property type="match status" value="1"/>
</dbReference>
<evidence type="ECO:0008006" key="6">
    <source>
        <dbReference type="Google" id="ProtNLM"/>
    </source>
</evidence>
<dbReference type="InterPro" id="IPR000757">
    <property type="entry name" value="Beta-glucanase-like"/>
</dbReference>
<feature type="region of interest" description="Disordered" evidence="1">
    <location>
        <begin position="298"/>
        <end position="318"/>
    </location>
</feature>
<dbReference type="SMART" id="SM00321">
    <property type="entry name" value="WSC"/>
    <property type="match status" value="1"/>
</dbReference>
<dbReference type="InterPro" id="IPR050546">
    <property type="entry name" value="Glycosyl_Hydrlase_16"/>
</dbReference>
<accession>A0A9P5GZ49</accession>
<evidence type="ECO:0000313" key="4">
    <source>
        <dbReference type="EMBL" id="KAF7543567.1"/>
    </source>
</evidence>
<dbReference type="Proteomes" id="UP000722485">
    <property type="component" value="Unassembled WGS sequence"/>
</dbReference>
<sequence length="766" mass="80717">MAYQLVNSYAGDALISGFNFISYEDPSAGFVAIKKMPSTKGSIRLIPTQILRLESKESFERGLFIADFLHMPPSQCGVWPAFWAFGADWPNGGELDIVEGANLAYTNIMSAHTADGCSLSPSDTDRFTGERRNLDCAIGDDNVGCGYNPPASDTSSYGDGFNAVGGGVYAVQWNNEYLSVWHFPRDSIPDDIESQTPDPSGWGLPQAVFGGADCAVADFFNNMNLVININFCGDYGGSTWSSFDTCTEKAATCEDYVANNPAAFENAYWDVKYINVYQFPNDGGIDIGGGGIDIGGGGEDPTASMPSNATASVTTPGTEPATTEFITIATIEEPSGSPSTSGTTEFITIATVSEPSSTPSVSNPGQIGNYSFLGCFGSSSSFSTFDLTEDDDQMTLELCVDTCDGITYAGVFEGKCYCADSLDAGTRALADVADCDHPCPGDEDEFCGGLANARRNSTDRRWIQHRDAPSNYLLTVYGDVGSDEPDSPPPMRPPASVSASASARPAGLTTTITYTIPCPTNLASLMPQTYVATVEDCSCTSQPSVPMETKMVECEGCGPEGESTITVTVPVTTTATAVKHVVATALSPPALNLPLNIPLAKVGNLSTPLETPVSTPDEDVPLVVASGSGWNEVKTSITLTAVAAVLFAIMLSALHFARVSVHLGCIYHYAALVAAGSGHEPLPKDTVDTMVDERDEVGPRLIGNEVPDEAVAGSGEHPLISLLEVIEECGFLTICPVDVAEYVEPGFDAPDLTQEVTAAEAEITVV</sequence>
<dbReference type="OrthoDB" id="192832at2759"/>
<feature type="domain" description="WSC" evidence="2">
    <location>
        <begin position="369"/>
        <end position="459"/>
    </location>
</feature>
<dbReference type="PROSITE" id="PS51762">
    <property type="entry name" value="GH16_2"/>
    <property type="match status" value="1"/>
</dbReference>
<dbReference type="EMBL" id="JAANBB010000358">
    <property type="protein sequence ID" value="KAF7543567.1"/>
    <property type="molecule type" value="Genomic_DNA"/>
</dbReference>
<evidence type="ECO:0000259" key="2">
    <source>
        <dbReference type="PROSITE" id="PS51212"/>
    </source>
</evidence>
<dbReference type="AlphaFoldDB" id="A0A9P5GZ49"/>
<feature type="region of interest" description="Disordered" evidence="1">
    <location>
        <begin position="480"/>
        <end position="502"/>
    </location>
</feature>
<dbReference type="Gene3D" id="2.60.120.200">
    <property type="match status" value="1"/>
</dbReference>
<feature type="domain" description="GH16" evidence="3">
    <location>
        <begin position="1"/>
        <end position="282"/>
    </location>
</feature>
<evidence type="ECO:0000256" key="1">
    <source>
        <dbReference type="SAM" id="MobiDB-lite"/>
    </source>
</evidence>
<proteinExistence type="predicted"/>
<dbReference type="SUPFAM" id="SSF49899">
    <property type="entry name" value="Concanavalin A-like lectins/glucanases"/>
    <property type="match status" value="1"/>
</dbReference>